<keyword evidence="3" id="KW-0479">Metal-binding</keyword>
<dbReference type="InterPro" id="IPR012312">
    <property type="entry name" value="Hemerythrin-like"/>
</dbReference>
<protein>
    <submittedName>
        <fullName evidence="6">Iron-sulfur cluster repair di-iron protein</fullName>
    </submittedName>
</protein>
<keyword evidence="4" id="KW-0408">Iron</keyword>
<dbReference type="eggNOG" id="COG2846">
    <property type="taxonomic scope" value="Bacteria"/>
</dbReference>
<dbReference type="AlphaFoldDB" id="F3ZNW8"/>
<gene>
    <name evidence="6" type="ORF">Bcop_1346</name>
</gene>
<dbReference type="Proteomes" id="UP000018439">
    <property type="component" value="Chromosome"/>
</dbReference>
<dbReference type="STRING" id="679937.Bcop_1346"/>
<keyword evidence="7" id="KW-1185">Reference proteome</keyword>
<sequence>MKITENTPVGEIVAQDIHKAKVLNQFHIDFCCGGDKSLGEACHALNISIEDVKSALEHSDIAHESAALQFDNWRLDLLIDYIVKYHHHYIRTQGIETYKLLEKVCKAHGEKNPNLFKVQKHFYESLTDLHQHLDKEEIVLFPFIQELLSTEKNHQSLPDFHCGSIENPISVMIHEHDGEGERFRLISQLTQAYTAPDYACESYQLVLNLLQEFEENLHIHIHVENNILFPKAIKLQHKLAQL</sequence>
<accession>F3ZNW8</accession>
<reference evidence="6 7" key="1">
    <citation type="journal article" date="2011" name="Stand. Genomic Sci.">
        <title>Non-contiguous finished genome sequence of Bacteroides coprosuis type strain (PC139).</title>
        <authorList>
            <person name="Land M."/>
            <person name="Held B."/>
            <person name="Gronow S."/>
            <person name="Abt B."/>
            <person name="Lucas S."/>
            <person name="Del Rio T.G."/>
            <person name="Nolan M."/>
            <person name="Tice H."/>
            <person name="Cheng J.F."/>
            <person name="Pitluck S."/>
            <person name="Liolios K."/>
            <person name="Pagani I."/>
            <person name="Ivanova N."/>
            <person name="Mavromatis K."/>
            <person name="Mikhailova N."/>
            <person name="Pati A."/>
            <person name="Tapia R."/>
            <person name="Han C."/>
            <person name="Goodwin L."/>
            <person name="Chen A."/>
            <person name="Palaniappan K."/>
            <person name="Hauser L."/>
            <person name="Brambilla E.M."/>
            <person name="Rohde M."/>
            <person name="Goker M."/>
            <person name="Detter J.C."/>
            <person name="Woyke T."/>
            <person name="Bristow J."/>
            <person name="Eisen J.A."/>
            <person name="Markowitz V."/>
            <person name="Hugenholtz P."/>
            <person name="Kyrpides N.C."/>
            <person name="Klenk H.P."/>
            <person name="Lapidus A."/>
        </authorList>
    </citation>
    <scope>NUCLEOTIDE SEQUENCE</scope>
    <source>
        <strain evidence="6 7">DSM 18011</strain>
    </source>
</reference>
<evidence type="ECO:0000259" key="5">
    <source>
        <dbReference type="Pfam" id="PF01814"/>
    </source>
</evidence>
<dbReference type="GO" id="GO:0046872">
    <property type="term" value="F:metal ion binding"/>
    <property type="evidence" value="ECO:0007669"/>
    <property type="project" value="UniProtKB-KW"/>
</dbReference>
<keyword evidence="2" id="KW-0963">Cytoplasm</keyword>
<dbReference type="OrthoDB" id="9797132at2"/>
<dbReference type="Pfam" id="PF04405">
    <property type="entry name" value="ScdA_N"/>
    <property type="match status" value="1"/>
</dbReference>
<name>F3ZNW8_9BACE</name>
<evidence type="ECO:0000256" key="1">
    <source>
        <dbReference type="ARBA" id="ARBA00004496"/>
    </source>
</evidence>
<feature type="domain" description="Hemerythrin-like" evidence="5">
    <location>
        <begin position="81"/>
        <end position="232"/>
    </location>
</feature>
<evidence type="ECO:0000256" key="2">
    <source>
        <dbReference type="ARBA" id="ARBA00022490"/>
    </source>
</evidence>
<evidence type="ECO:0000256" key="4">
    <source>
        <dbReference type="ARBA" id="ARBA00023004"/>
    </source>
</evidence>
<dbReference type="PANTHER" id="PTHR36438:SF1">
    <property type="entry name" value="IRON-SULFUR CLUSTER REPAIR PROTEIN YTFE"/>
    <property type="match status" value="1"/>
</dbReference>
<proteinExistence type="predicted"/>
<dbReference type="EMBL" id="CM001167">
    <property type="protein sequence ID" value="EGJ71544.1"/>
    <property type="molecule type" value="Genomic_DNA"/>
</dbReference>
<dbReference type="InterPro" id="IPR019903">
    <property type="entry name" value="RIC_family"/>
</dbReference>
<dbReference type="NCBIfam" id="TIGR03652">
    <property type="entry name" value="FeS_repair_RIC"/>
    <property type="match status" value="1"/>
</dbReference>
<comment type="subcellular location">
    <subcellularLocation>
        <location evidence="1">Cytoplasm</location>
    </subcellularLocation>
</comment>
<organism evidence="6 7">
    <name type="scientific">Bacteroides coprosuis DSM 18011</name>
    <dbReference type="NCBI Taxonomy" id="679937"/>
    <lineage>
        <taxon>Bacteria</taxon>
        <taxon>Pseudomonadati</taxon>
        <taxon>Bacteroidota</taxon>
        <taxon>Bacteroidia</taxon>
        <taxon>Bacteroidales</taxon>
        <taxon>Bacteroidaceae</taxon>
        <taxon>Bacteroides</taxon>
    </lineage>
</organism>
<evidence type="ECO:0000256" key="3">
    <source>
        <dbReference type="ARBA" id="ARBA00022723"/>
    </source>
</evidence>
<dbReference type="GO" id="GO:0005737">
    <property type="term" value="C:cytoplasm"/>
    <property type="evidence" value="ECO:0007669"/>
    <property type="project" value="UniProtKB-SubCell"/>
</dbReference>
<dbReference type="HOGENOM" id="CLU_076075_0_1_10"/>
<dbReference type="Pfam" id="PF01814">
    <property type="entry name" value="Hemerythrin"/>
    <property type="match status" value="1"/>
</dbReference>
<evidence type="ECO:0000313" key="6">
    <source>
        <dbReference type="EMBL" id="EGJ71544.1"/>
    </source>
</evidence>
<dbReference type="Gene3D" id="1.20.120.520">
    <property type="entry name" value="nmb1532 protein domain like"/>
    <property type="match status" value="1"/>
</dbReference>
<dbReference type="PANTHER" id="PTHR36438">
    <property type="entry name" value="IRON-SULFUR CLUSTER REPAIR PROTEIN YTFE"/>
    <property type="match status" value="1"/>
</dbReference>
<evidence type="ECO:0000313" key="7">
    <source>
        <dbReference type="Proteomes" id="UP000018439"/>
    </source>
</evidence>